<dbReference type="AlphaFoldDB" id="A0AAD4QIW4"/>
<evidence type="ECO:0000313" key="2">
    <source>
        <dbReference type="Proteomes" id="UP001203297"/>
    </source>
</evidence>
<proteinExistence type="predicted"/>
<dbReference type="EMBL" id="WTXG01000222">
    <property type="protein sequence ID" value="KAI0290428.1"/>
    <property type="molecule type" value="Genomic_DNA"/>
</dbReference>
<protein>
    <submittedName>
        <fullName evidence="1">Uncharacterized protein</fullName>
    </submittedName>
</protein>
<accession>A0AAD4QIW4</accession>
<name>A0AAD4QIW4_9AGAM</name>
<organism evidence="1 2">
    <name type="scientific">Multifurca ochricompacta</name>
    <dbReference type="NCBI Taxonomy" id="376703"/>
    <lineage>
        <taxon>Eukaryota</taxon>
        <taxon>Fungi</taxon>
        <taxon>Dikarya</taxon>
        <taxon>Basidiomycota</taxon>
        <taxon>Agaricomycotina</taxon>
        <taxon>Agaricomycetes</taxon>
        <taxon>Russulales</taxon>
        <taxon>Russulaceae</taxon>
        <taxon>Multifurca</taxon>
    </lineage>
</organism>
<keyword evidence="2" id="KW-1185">Reference proteome</keyword>
<gene>
    <name evidence="1" type="ORF">B0F90DRAFT_1671958</name>
</gene>
<comment type="caution">
    <text evidence="1">The sequence shown here is derived from an EMBL/GenBank/DDBJ whole genome shotgun (WGS) entry which is preliminary data.</text>
</comment>
<evidence type="ECO:0000313" key="1">
    <source>
        <dbReference type="EMBL" id="KAI0290428.1"/>
    </source>
</evidence>
<reference evidence="1" key="1">
    <citation type="journal article" date="2022" name="New Phytol.">
        <title>Evolutionary transition to the ectomycorrhizal habit in the genomes of a hyperdiverse lineage of mushroom-forming fungi.</title>
        <authorList>
            <person name="Looney B."/>
            <person name="Miyauchi S."/>
            <person name="Morin E."/>
            <person name="Drula E."/>
            <person name="Courty P.E."/>
            <person name="Kohler A."/>
            <person name="Kuo A."/>
            <person name="LaButti K."/>
            <person name="Pangilinan J."/>
            <person name="Lipzen A."/>
            <person name="Riley R."/>
            <person name="Andreopoulos W."/>
            <person name="He G."/>
            <person name="Johnson J."/>
            <person name="Nolan M."/>
            <person name="Tritt A."/>
            <person name="Barry K.W."/>
            <person name="Grigoriev I.V."/>
            <person name="Nagy L.G."/>
            <person name="Hibbett D."/>
            <person name="Henrissat B."/>
            <person name="Matheny P.B."/>
            <person name="Labbe J."/>
            <person name="Martin F.M."/>
        </authorList>
    </citation>
    <scope>NUCLEOTIDE SEQUENCE</scope>
    <source>
        <strain evidence="1">BPL690</strain>
    </source>
</reference>
<dbReference type="Proteomes" id="UP001203297">
    <property type="component" value="Unassembled WGS sequence"/>
</dbReference>
<sequence>MYSTFSNAFISKYTEHSVLQEIPNNLDILTHGIFTSLVQTVLNLLVESRGQRECGLKERWVGKWEGREEKSSSRGHSKEKGLVKAHMSWTNVSKSLTKGLQAKWMCRGVQGIAGEELKVSTARGIEKAFQEDVGEGDE</sequence>